<evidence type="ECO:0000313" key="2">
    <source>
        <dbReference type="EMBL" id="JAH86213.1"/>
    </source>
</evidence>
<feature type="region of interest" description="Disordered" evidence="1">
    <location>
        <begin position="26"/>
        <end position="70"/>
    </location>
</feature>
<feature type="compositionally biased region" description="Pro residues" evidence="1">
    <location>
        <begin position="45"/>
        <end position="56"/>
    </location>
</feature>
<dbReference type="AlphaFoldDB" id="A0A0E9W9P0"/>
<reference evidence="2" key="2">
    <citation type="journal article" date="2015" name="Fish Shellfish Immunol.">
        <title>Early steps in the European eel (Anguilla anguilla)-Vibrio vulnificus interaction in the gills: Role of the RtxA13 toxin.</title>
        <authorList>
            <person name="Callol A."/>
            <person name="Pajuelo D."/>
            <person name="Ebbesson L."/>
            <person name="Teles M."/>
            <person name="MacKenzie S."/>
            <person name="Amaro C."/>
        </authorList>
    </citation>
    <scope>NUCLEOTIDE SEQUENCE</scope>
</reference>
<organism evidence="2">
    <name type="scientific">Anguilla anguilla</name>
    <name type="common">European freshwater eel</name>
    <name type="synonym">Muraena anguilla</name>
    <dbReference type="NCBI Taxonomy" id="7936"/>
    <lineage>
        <taxon>Eukaryota</taxon>
        <taxon>Metazoa</taxon>
        <taxon>Chordata</taxon>
        <taxon>Craniata</taxon>
        <taxon>Vertebrata</taxon>
        <taxon>Euteleostomi</taxon>
        <taxon>Actinopterygii</taxon>
        <taxon>Neopterygii</taxon>
        <taxon>Teleostei</taxon>
        <taxon>Anguilliformes</taxon>
        <taxon>Anguillidae</taxon>
        <taxon>Anguilla</taxon>
    </lineage>
</organism>
<reference evidence="2" key="1">
    <citation type="submission" date="2014-11" db="EMBL/GenBank/DDBJ databases">
        <authorList>
            <person name="Amaro Gonzalez C."/>
        </authorList>
    </citation>
    <scope>NUCLEOTIDE SEQUENCE</scope>
</reference>
<evidence type="ECO:0000256" key="1">
    <source>
        <dbReference type="SAM" id="MobiDB-lite"/>
    </source>
</evidence>
<accession>A0A0E9W9P0</accession>
<protein>
    <submittedName>
        <fullName evidence="2">Uncharacterized protein</fullName>
    </submittedName>
</protein>
<name>A0A0E9W9P0_ANGAN</name>
<sequence>MPCLLPHNPGFSVSRGWHPRMRLLRPVSHHAPGQRPHVTQERTRCPPPPPLPPTLCPPASGKQPWLTAHF</sequence>
<dbReference type="EMBL" id="GBXM01022364">
    <property type="protein sequence ID" value="JAH86213.1"/>
    <property type="molecule type" value="Transcribed_RNA"/>
</dbReference>
<proteinExistence type="predicted"/>